<dbReference type="GO" id="GO:0042381">
    <property type="term" value="P:hemolymph coagulation"/>
    <property type="evidence" value="ECO:0007669"/>
    <property type="project" value="UniProtKB-KW"/>
</dbReference>
<keyword evidence="4 13" id="KW-0732">Signal</keyword>
<evidence type="ECO:0000256" key="8">
    <source>
        <dbReference type="ARBA" id="ARBA00022825"/>
    </source>
</evidence>
<keyword evidence="10" id="KW-1015">Disulfide bond</keyword>
<dbReference type="InterPro" id="IPR001314">
    <property type="entry name" value="Peptidase_S1A"/>
</dbReference>
<feature type="chain" id="PRO_5014331547" description="limulus clotting factor C" evidence="13">
    <location>
        <begin position="19"/>
        <end position="280"/>
    </location>
</feature>
<dbReference type="SUPFAM" id="SSF50494">
    <property type="entry name" value="Trypsin-like serine proteases"/>
    <property type="match status" value="1"/>
</dbReference>
<comment type="catalytic activity">
    <reaction evidence="11">
        <text>Selective cleavage of 103-Arg-|-Ser-104 and 124-Ile-|-Ile-125 bonds in Limulus clotting factor B to form activated factor B. Cleavage of -Pro-Arg-|-Xaa- bonds in synthetic substrates.</text>
        <dbReference type="EC" id="3.4.21.84"/>
    </reaction>
</comment>
<dbReference type="GO" id="GO:0007155">
    <property type="term" value="P:cell adhesion"/>
    <property type="evidence" value="ECO:0007669"/>
    <property type="project" value="UniProtKB-KW"/>
</dbReference>
<dbReference type="GO" id="GO:0004252">
    <property type="term" value="F:serine-type endopeptidase activity"/>
    <property type="evidence" value="ECO:0007669"/>
    <property type="project" value="InterPro"/>
</dbReference>
<keyword evidence="3 15" id="KW-0645">Protease</keyword>
<evidence type="ECO:0000259" key="14">
    <source>
        <dbReference type="PROSITE" id="PS50240"/>
    </source>
</evidence>
<organism evidence="15">
    <name type="scientific">Peucetia striata</name>
    <dbReference type="NCBI Taxonomy" id="2066576"/>
    <lineage>
        <taxon>Eukaryota</taxon>
        <taxon>Metazoa</taxon>
        <taxon>Ecdysozoa</taxon>
        <taxon>Arthropoda</taxon>
        <taxon>Chelicerata</taxon>
        <taxon>Arachnida</taxon>
        <taxon>Araneae</taxon>
        <taxon>Araneomorphae</taxon>
        <taxon>Entelegynae</taxon>
        <taxon>Lycosoidea</taxon>
        <taxon>Oxyopidae</taxon>
        <taxon>Peucetia</taxon>
    </lineage>
</organism>
<keyword evidence="2" id="KW-0768">Sushi</keyword>
<dbReference type="InterPro" id="IPR009003">
    <property type="entry name" value="Peptidase_S1_PA"/>
</dbReference>
<dbReference type="CDD" id="cd00190">
    <property type="entry name" value="Tryp_SPc"/>
    <property type="match status" value="1"/>
</dbReference>
<dbReference type="Pfam" id="PF00089">
    <property type="entry name" value="Trypsin"/>
    <property type="match status" value="1"/>
</dbReference>
<dbReference type="EC" id="3.4.21.84" evidence="12"/>
<evidence type="ECO:0000256" key="13">
    <source>
        <dbReference type="SAM" id="SignalP"/>
    </source>
</evidence>
<accession>A0A2I5YNR7</accession>
<evidence type="ECO:0000256" key="9">
    <source>
        <dbReference type="ARBA" id="ARBA00022889"/>
    </source>
</evidence>
<dbReference type="PROSITE" id="PS00134">
    <property type="entry name" value="TRYPSIN_HIS"/>
    <property type="match status" value="1"/>
</dbReference>
<keyword evidence="6" id="KW-0378">Hydrolase</keyword>
<dbReference type="SMART" id="SM00020">
    <property type="entry name" value="Tryp_SPc"/>
    <property type="match status" value="1"/>
</dbReference>
<dbReference type="GO" id="GO:0006508">
    <property type="term" value="P:proteolysis"/>
    <property type="evidence" value="ECO:0007669"/>
    <property type="project" value="UniProtKB-KW"/>
</dbReference>
<evidence type="ECO:0000256" key="1">
    <source>
        <dbReference type="ARBA" id="ARBA00022536"/>
    </source>
</evidence>
<dbReference type="PANTHER" id="PTHR24252:SF7">
    <property type="entry name" value="HYALIN"/>
    <property type="match status" value="1"/>
</dbReference>
<feature type="domain" description="Peptidase S1" evidence="14">
    <location>
        <begin position="36"/>
        <end position="280"/>
    </location>
</feature>
<evidence type="ECO:0000256" key="5">
    <source>
        <dbReference type="ARBA" id="ARBA00022734"/>
    </source>
</evidence>
<dbReference type="PRINTS" id="PR00722">
    <property type="entry name" value="CHYMOTRYPSIN"/>
</dbReference>
<feature type="signal peptide" evidence="13">
    <location>
        <begin position="1"/>
        <end position="18"/>
    </location>
</feature>
<proteinExistence type="evidence at transcript level"/>
<dbReference type="GO" id="GO:0030246">
    <property type="term" value="F:carbohydrate binding"/>
    <property type="evidence" value="ECO:0007669"/>
    <property type="project" value="UniProtKB-KW"/>
</dbReference>
<dbReference type="Gene3D" id="2.40.10.10">
    <property type="entry name" value="Trypsin-like serine proteases"/>
    <property type="match status" value="1"/>
</dbReference>
<keyword evidence="9" id="KW-0130">Cell adhesion</keyword>
<keyword evidence="1" id="KW-0245">EGF-like domain</keyword>
<dbReference type="AlphaFoldDB" id="A0A2I5YNR7"/>
<evidence type="ECO:0000256" key="2">
    <source>
        <dbReference type="ARBA" id="ARBA00022659"/>
    </source>
</evidence>
<evidence type="ECO:0000256" key="11">
    <source>
        <dbReference type="ARBA" id="ARBA00052079"/>
    </source>
</evidence>
<dbReference type="InterPro" id="IPR043504">
    <property type="entry name" value="Peptidase_S1_PA_chymotrypsin"/>
</dbReference>
<dbReference type="InterPro" id="IPR018114">
    <property type="entry name" value="TRYPSIN_HIS"/>
</dbReference>
<dbReference type="FunFam" id="2.40.10.10:FF:000120">
    <property type="entry name" value="Putative serine protease"/>
    <property type="match status" value="1"/>
</dbReference>
<dbReference type="InterPro" id="IPR001254">
    <property type="entry name" value="Trypsin_dom"/>
</dbReference>
<keyword evidence="5" id="KW-0430">Lectin</keyword>
<evidence type="ECO:0000256" key="7">
    <source>
        <dbReference type="ARBA" id="ARBA00022820"/>
    </source>
</evidence>
<evidence type="ECO:0000256" key="10">
    <source>
        <dbReference type="ARBA" id="ARBA00023157"/>
    </source>
</evidence>
<evidence type="ECO:0000256" key="4">
    <source>
        <dbReference type="ARBA" id="ARBA00022729"/>
    </source>
</evidence>
<reference evidence="15" key="1">
    <citation type="journal article" date="2017" name="J. Biol. Chem.">
        <title>Identification of a precursor processing protease from the spider Cupiennius salei essential for venom neurotoxin maturation.</title>
        <authorList>
            <person name="Langenegger N."/>
            <person name="Koua D."/>
            <person name="Schurch S."/>
            <person name="Heller M."/>
            <person name="Nentwig W."/>
            <person name="Kuhn-Nentwig L."/>
        </authorList>
    </citation>
    <scope>NUCLEOTIDE SEQUENCE</scope>
    <source>
        <strain evidence="15">VSP1_PEUST</strain>
        <tissue evidence="15">Venom gland</tissue>
    </source>
</reference>
<evidence type="ECO:0000256" key="12">
    <source>
        <dbReference type="ARBA" id="ARBA00066707"/>
    </source>
</evidence>
<keyword evidence="7" id="KW-0353">Hemolymph clotting</keyword>
<dbReference type="PANTHER" id="PTHR24252">
    <property type="entry name" value="ACROSIN-RELATED"/>
    <property type="match status" value="1"/>
</dbReference>
<dbReference type="EMBL" id="MF537419">
    <property type="protein sequence ID" value="AUI10830.1"/>
    <property type="molecule type" value="mRNA"/>
</dbReference>
<keyword evidence="8" id="KW-0720">Serine protease</keyword>
<evidence type="ECO:0000256" key="6">
    <source>
        <dbReference type="ARBA" id="ARBA00022801"/>
    </source>
</evidence>
<evidence type="ECO:0000256" key="3">
    <source>
        <dbReference type="ARBA" id="ARBA00022670"/>
    </source>
</evidence>
<dbReference type="PROSITE" id="PS50240">
    <property type="entry name" value="TRYPSIN_DOM"/>
    <property type="match status" value="1"/>
</dbReference>
<evidence type="ECO:0000313" key="15">
    <source>
        <dbReference type="EMBL" id="AUI10830.1"/>
    </source>
</evidence>
<name>A0A2I5YNR7_9ARAC</name>
<sequence>MELLTIIFFILFSGYSSGKLTTVKDCGKSFAPQGRIVNGTVTTHGKFPWMVSIHERIKSGFRQACGGAILNENWIVSAAHCFDKPIVLEDYEVYVGLYSILKKDAATVQKLKLSKIIPHENYTEDGYANDIAIIKTATKIDFKKSKGFVNAICLPSGASAPTGEATVIGWGKLKSDGPISAELREASLPLVPFETCKKIYADDDSEFEPVQVLPSMLCAGGNGKDACQYDSGGPLFQYDKKGVATLIGTVANGAECAYMHYPGMYMKVSAFKSWMDKNMT</sequence>
<protein>
    <recommendedName>
        <fullName evidence="12">limulus clotting factor C</fullName>
        <ecNumber evidence="12">3.4.21.84</ecNumber>
    </recommendedName>
</protein>